<sequence>MAEPLSWFRNEVPALEAAVSHAAGAGLGELAWELAVVTASYFDHSGLYSEWSRCHRRALAAARASGCPRGEAALLRGIGQIHLYRDDYWAAGEALIESCRISERIGDPAGRARALTGLCVLARGTGRPETSRATARRALAIFREIGDVLGMAHAHTSCAVASAELGLLDEAEAELDEAGRLCAELNDPHRTALVLRRRGQLHLRRDDRRSAMSCLCRALELLDSLSDEICAGRVRFDLARIGTRRAPAKVLIGT</sequence>
<dbReference type="PATRIC" id="fig|1284240.4.peg.7298"/>
<dbReference type="EMBL" id="AOHO01000078">
    <property type="protein sequence ID" value="EME51655.1"/>
    <property type="molecule type" value="Genomic_DNA"/>
</dbReference>
<dbReference type="RefSeq" id="WP_007034934.1">
    <property type="nucleotide sequence ID" value="NZ_AOHO01000078.1"/>
</dbReference>
<dbReference type="Proteomes" id="UP000054226">
    <property type="component" value="Unassembled WGS sequence"/>
</dbReference>
<keyword evidence="2" id="KW-1185">Reference proteome</keyword>
<name>M2XR97_9PSEU</name>
<proteinExistence type="predicted"/>
<dbReference type="InterPro" id="IPR011990">
    <property type="entry name" value="TPR-like_helical_dom_sf"/>
</dbReference>
<evidence type="ECO:0000313" key="1">
    <source>
        <dbReference type="EMBL" id="EME51655.1"/>
    </source>
</evidence>
<gene>
    <name evidence="1" type="ORF">H074_35759</name>
</gene>
<organism evidence="1 2">
    <name type="scientific">Amycolatopsis decaplanina DSM 44594</name>
    <dbReference type="NCBI Taxonomy" id="1284240"/>
    <lineage>
        <taxon>Bacteria</taxon>
        <taxon>Bacillati</taxon>
        <taxon>Actinomycetota</taxon>
        <taxon>Actinomycetes</taxon>
        <taxon>Pseudonocardiales</taxon>
        <taxon>Pseudonocardiaceae</taxon>
        <taxon>Amycolatopsis</taxon>
    </lineage>
</organism>
<protein>
    <submittedName>
        <fullName evidence="1">SARP family transcriptional regulator</fullName>
    </submittedName>
</protein>
<dbReference type="SUPFAM" id="SSF48452">
    <property type="entry name" value="TPR-like"/>
    <property type="match status" value="1"/>
</dbReference>
<dbReference type="Gene3D" id="1.25.40.10">
    <property type="entry name" value="Tetratricopeptide repeat domain"/>
    <property type="match status" value="1"/>
</dbReference>
<accession>M2XR97</accession>
<dbReference type="AlphaFoldDB" id="M2XR97"/>
<comment type="caution">
    <text evidence="1">The sequence shown here is derived from an EMBL/GenBank/DDBJ whole genome shotgun (WGS) entry which is preliminary data.</text>
</comment>
<dbReference type="OrthoDB" id="3587032at2"/>
<evidence type="ECO:0000313" key="2">
    <source>
        <dbReference type="Proteomes" id="UP000054226"/>
    </source>
</evidence>
<reference evidence="1 2" key="1">
    <citation type="journal article" date="2013" name="Genome Announc.">
        <title>Draft Genome Sequence of Amycolatopsis decaplanina Strain DSM 44594T.</title>
        <authorList>
            <person name="Kaur N."/>
            <person name="Kumar S."/>
            <person name="Bala M."/>
            <person name="Raghava G.P."/>
            <person name="Mayilraj S."/>
        </authorList>
    </citation>
    <scope>NUCLEOTIDE SEQUENCE [LARGE SCALE GENOMIC DNA]</scope>
    <source>
        <strain evidence="1 2">DSM 44594</strain>
    </source>
</reference>